<comment type="function">
    <text evidence="2">Catalyzes the condensation of isopentenyl diphosphate (IPP) with allylic pyrophosphates generating different type of terpenoids.</text>
</comment>
<dbReference type="Pfam" id="PF01255">
    <property type="entry name" value="Prenyltransf"/>
    <property type="match status" value="1"/>
</dbReference>
<name>A0A494ZTG2_9BACI</name>
<comment type="subunit">
    <text evidence="2">Homodimer.</text>
</comment>
<feature type="binding site" evidence="2">
    <location>
        <position position="201"/>
    </location>
    <ligand>
        <name>Mg(2+)</name>
        <dbReference type="ChEBI" id="CHEBI:18420"/>
    </ligand>
</feature>
<dbReference type="GO" id="GO:0000287">
    <property type="term" value="F:magnesium ion binding"/>
    <property type="evidence" value="ECO:0007669"/>
    <property type="project" value="UniProtKB-UniRule"/>
</dbReference>
<evidence type="ECO:0000313" key="4">
    <source>
        <dbReference type="Proteomes" id="UP000269301"/>
    </source>
</evidence>
<proteinExistence type="inferred from homology"/>
<dbReference type="InterPro" id="IPR018520">
    <property type="entry name" value="UPP_synth-like_CS"/>
</dbReference>
<dbReference type="OrthoDB" id="4191603at2"/>
<feature type="binding site" evidence="2">
    <location>
        <begin position="188"/>
        <end position="190"/>
    </location>
    <ligand>
        <name>substrate</name>
    </ligand>
</feature>
<dbReference type="CDD" id="cd00475">
    <property type="entry name" value="Cis_IPPS"/>
    <property type="match status" value="1"/>
</dbReference>
<protein>
    <recommendedName>
        <fullName evidence="2">Isoprenyl transferase</fullName>
        <ecNumber evidence="2">2.5.1.-</ecNumber>
    </recommendedName>
</protein>
<comment type="caution">
    <text evidence="3">The sequence shown here is derived from an EMBL/GenBank/DDBJ whole genome shotgun (WGS) entry which is preliminary data.</text>
</comment>
<comment type="similarity">
    <text evidence="2">Belongs to the UPP synthase family.</text>
</comment>
<accession>A0A494ZTG2</accession>
<dbReference type="EC" id="2.5.1.-" evidence="2"/>
<dbReference type="GO" id="GO:0045547">
    <property type="term" value="F:ditrans,polycis-polyprenyl diphosphate synthase [(2E,6E)-farnesyl diphosphate specific] activity"/>
    <property type="evidence" value="ECO:0007669"/>
    <property type="project" value="TreeGrafter"/>
</dbReference>
<dbReference type="PROSITE" id="PS01066">
    <property type="entry name" value="UPP_SYNTHASE"/>
    <property type="match status" value="1"/>
</dbReference>
<feature type="active site" evidence="2">
    <location>
        <position position="14"/>
    </location>
</feature>
<dbReference type="InterPro" id="IPR036424">
    <property type="entry name" value="UPP_synth-like_sf"/>
</dbReference>
<feature type="binding site" evidence="2">
    <location>
        <position position="14"/>
    </location>
    <ligand>
        <name>Mg(2+)</name>
        <dbReference type="ChEBI" id="CHEBI:18420"/>
    </ligand>
</feature>
<evidence type="ECO:0000256" key="2">
    <source>
        <dbReference type="HAMAP-Rule" id="MF_01139"/>
    </source>
</evidence>
<dbReference type="HAMAP" id="MF_01139">
    <property type="entry name" value="ISPT"/>
    <property type="match status" value="1"/>
</dbReference>
<dbReference type="NCBIfam" id="TIGR00055">
    <property type="entry name" value="uppS"/>
    <property type="match status" value="1"/>
</dbReference>
<feature type="binding site" evidence="2">
    <location>
        <position position="31"/>
    </location>
    <ligand>
        <name>substrate</name>
    </ligand>
</feature>
<gene>
    <name evidence="3" type="ORF">D8M06_18340</name>
</gene>
<feature type="binding site" evidence="2">
    <location>
        <position position="65"/>
    </location>
    <ligand>
        <name>substrate</name>
    </ligand>
</feature>
<dbReference type="Proteomes" id="UP000269301">
    <property type="component" value="Unassembled WGS sequence"/>
</dbReference>
<dbReference type="InterPro" id="IPR001441">
    <property type="entry name" value="UPP_synth-like"/>
</dbReference>
<dbReference type="EMBL" id="RBZP01000027">
    <property type="protein sequence ID" value="RKQ28791.1"/>
    <property type="molecule type" value="Genomic_DNA"/>
</dbReference>
<dbReference type="RefSeq" id="WP_121206033.1">
    <property type="nucleotide sequence ID" value="NZ_RBZP01000027.1"/>
</dbReference>
<feature type="binding site" evidence="2">
    <location>
        <begin position="15"/>
        <end position="18"/>
    </location>
    <ligand>
        <name>substrate</name>
    </ligand>
</feature>
<feature type="binding site" evidence="2">
    <location>
        <position position="19"/>
    </location>
    <ligand>
        <name>substrate</name>
    </ligand>
</feature>
<keyword evidence="1 2" id="KW-0808">Transferase</keyword>
<dbReference type="AlphaFoldDB" id="A0A494ZTG2"/>
<dbReference type="GO" id="GO:0016094">
    <property type="term" value="P:polyprenol biosynthetic process"/>
    <property type="evidence" value="ECO:0007669"/>
    <property type="project" value="TreeGrafter"/>
</dbReference>
<sequence length="233" mass="26726">MTGWIPNHVAIIMDGNGRWGKARGLTRSEGHYAGTQAMEKIIDAAIELDISILTLYAFSSENWSRPLDEVNYLMYLPVKFFNQKLPEFMERNIRIQISGDIAKLPTPTRKAVVKAVEKTRGNTGLIANFAFNYSGRNDILQAAQQLLLEVKENKLDISDLDEDLFQQFLYTKRLPDPELIIRTGGEKRISNFLLWQSAQSELYFSDVYFPDFNKNLFKEVIHEVAMKNTLKNA</sequence>
<keyword evidence="4" id="KW-1185">Reference proteome</keyword>
<evidence type="ECO:0000313" key="3">
    <source>
        <dbReference type="EMBL" id="RKQ28791.1"/>
    </source>
</evidence>
<feature type="binding site" evidence="2">
    <location>
        <position position="182"/>
    </location>
    <ligand>
        <name>substrate</name>
    </ligand>
</feature>
<keyword evidence="2" id="KW-0460">Magnesium</keyword>
<evidence type="ECO:0000256" key="1">
    <source>
        <dbReference type="ARBA" id="ARBA00022679"/>
    </source>
</evidence>
<keyword evidence="2" id="KW-0479">Metal-binding</keyword>
<comment type="cofactor">
    <cofactor evidence="2">
        <name>Mg(2+)</name>
        <dbReference type="ChEBI" id="CHEBI:18420"/>
    </cofactor>
    <text evidence="2">Binds 2 magnesium ions per subunit.</text>
</comment>
<reference evidence="3 4" key="1">
    <citation type="journal article" date="2016" name="Int. J. Syst. Evol. Microbiol.">
        <title>Oceanobacillus halophilus sp. nov., a novel moderately halophilic bacterium from a hypersaline lake.</title>
        <authorList>
            <person name="Amoozegar M.A."/>
            <person name="Bagheri M."/>
            <person name="Makhdoumi A."/>
            <person name="Nikou M.M."/>
            <person name="Fazeli S.A.S."/>
            <person name="Schumann P."/>
            <person name="Sproer C."/>
            <person name="Sanchez-Porro C."/>
            <person name="Ventosa A."/>
        </authorList>
    </citation>
    <scope>NUCLEOTIDE SEQUENCE [LARGE SCALE GENOMIC DNA]</scope>
    <source>
        <strain evidence="3 4">DSM 23996</strain>
    </source>
</reference>
<dbReference type="SUPFAM" id="SSF64005">
    <property type="entry name" value="Undecaprenyl diphosphate synthase"/>
    <property type="match status" value="1"/>
</dbReference>
<feature type="binding site" evidence="2">
    <location>
        <position position="63"/>
    </location>
    <ligand>
        <name>substrate</name>
    </ligand>
</feature>
<dbReference type="PANTHER" id="PTHR10291">
    <property type="entry name" value="DEHYDRODOLICHYL DIPHOSPHATE SYNTHASE FAMILY MEMBER"/>
    <property type="match status" value="1"/>
</dbReference>
<feature type="active site" description="Proton acceptor" evidence="2">
    <location>
        <position position="62"/>
    </location>
</feature>
<feature type="binding site" evidence="2">
    <location>
        <position position="27"/>
    </location>
    <ligand>
        <name>substrate</name>
    </ligand>
</feature>
<dbReference type="NCBIfam" id="NF011405">
    <property type="entry name" value="PRK14830.1"/>
    <property type="match status" value="1"/>
</dbReference>
<dbReference type="FunFam" id="3.40.1180.10:FF:000001">
    <property type="entry name" value="(2E,6E)-farnesyl-diphosphate-specific ditrans,polycis-undecaprenyl-diphosphate synthase"/>
    <property type="match status" value="1"/>
</dbReference>
<organism evidence="3 4">
    <name type="scientific">Oceanobacillus halophilus</name>
    <dbReference type="NCBI Taxonomy" id="930130"/>
    <lineage>
        <taxon>Bacteria</taxon>
        <taxon>Bacillati</taxon>
        <taxon>Bacillota</taxon>
        <taxon>Bacilli</taxon>
        <taxon>Bacillales</taxon>
        <taxon>Bacillaceae</taxon>
        <taxon>Oceanobacillus</taxon>
    </lineage>
</organism>
<feature type="binding site" evidence="2">
    <location>
        <begin position="59"/>
        <end position="61"/>
    </location>
    <ligand>
        <name>substrate</name>
    </ligand>
</feature>
<dbReference type="Gene3D" id="3.40.1180.10">
    <property type="entry name" value="Decaprenyl diphosphate synthase-like"/>
    <property type="match status" value="1"/>
</dbReference>
<dbReference type="PANTHER" id="PTHR10291:SF0">
    <property type="entry name" value="DEHYDRODOLICHYL DIPHOSPHATE SYNTHASE 2"/>
    <property type="match status" value="1"/>
</dbReference>